<feature type="region of interest" description="Disordered" evidence="1">
    <location>
        <begin position="1994"/>
        <end position="2013"/>
    </location>
</feature>
<gene>
    <name evidence="3" type="ORF">CYMTET_17913</name>
</gene>
<accession>A0AAE0GAG4</accession>
<sequence>MDSQTIAFSWPLWLTGNGDAGPFVRAGSPVGTFAGKYVWSLTLSACAYGTAIHYLLHDDSETERMPDGTRLWEVENHLRCGVAFEFYIRMTTFVTGFFVLDAMRSTRKVGRTGKRALYRARALQTNRVTERSPEMSDLATKQLGAYDEAKERFAMRVIDHVVSDADGFDEFMVELFDEVTNMRAAGCRDPRVLRRSVMDFEYVSDVLHDMHVLRHELYEEVTSQFLILSWICVAVLLALFPFSVPVGIPTQNPRHAVWQLAVLSYLMGVYFQVVNSRERLLATLGTTGFAYWSAQKSDRGHNRPSGDDRLMTPDDGRRKDGGPGLDTAVHDGASVDAFVVGQGEAYRSSSIEAAYISWESMRAPRHLRFLIYSTQLRRRHETARRPRALKTSARIYKSPLLMSRFSTALRVIDDCLPNGEERFRSRCKAAITRTVANRHSEETAQASDLVELLFGVYEALSDASFETANALGWCTLRDEWCVQNASRVRDFMEWTLRRHGRLGDASSYEHRLKEYLRWRWAPERRPREEAGSDEASLTLLDRMICVASVGLLRGEEVPDELLTHYTEATGMCASRLREALRKSAALERTTVDIWWLRATDGCAKLRRSRWMHNVNHFLFDEYTTLVDAVCDRFGIAVAIGLTEDRASLWKVRHEDAVRCVHFASTRLSFTERSELERTYSTGPYPNVAYHIPLRVARVGKYRDAEEKERDLLTLFEQISTYFHKGESLTRWLCDGVDEILRDLRRRMLTGGVTKRTDLEEIRQSHDAVVGAILDVPVVRACTLSQADARHAFLHTRSDAFAGLAQMVTVTRQRWHADHERLRIAERSLREYVQDLCASHDNGPTDALCGAAPNTKREASFRSRRAQLEAFLVKLARTELRAWTATALSTASPATDAHPSSSPCSLEPATGGDPTSLLACAAYPGDEGTGADRAMHGLFLEGELDRCVEAAAPVGRVLQDATVVRAGRWTLDMPDVNPFYVPSSADRLCRRRYRGVPVGLPSDVATDRFLDDFVHHERAEANRETALRELCEGGDRSDAFSLQAWFGDARFHSEFDCMRRERDGLGRGRDLGAEERANTLELSFWLREYVVARGRWLRPSNILRERLPKEWRRRAGAKVPWADVFVVFLDEFRMAFDRNQKGVSNCVGVESRNGDVDGPFVQYRLRSFLRDPNEVARSLRLVLQENWYVCRRPEGRTIVRVREKERHAAEMVLGHDDIESFQIEPAMSDVREAAFVPGARVSAAGMGGFVRFLFWGLLSSLSAETDRPWSRLVPDRPLDCLPQTVFGEPSEHEVCAADPCWREYLMWVAVETQRIALRIRRGSMGPRISGTGLQLMASCKVYDGQTVSCMLRSIQECRVERTKRVVRPNSSLNTRSMVLLWGLMCTYFPFDEERVLRRCPRATGFVRAPGYDAKRYPYLIRSIVDARGDLRHDVPMCFASPIIETASFSARTRERAQRAGYARVGERRDLGCAFDEDARYLRAANTYCNAAGPSGTAHAGGRIKLAHEGAEQTPLGRIDFLAAELHREVQGDPFEATLSDHDRHSARSVGVRDAHLDRLRGAQFGSRFVHTSVRAGESREQYRLCLEDSHRRAGLGFSELSVDFWSDLEAEDVEEPESLARTRRVLLREWTRNSSTWGVSPSELEELRLDSLRRLVVPLSRSEAIGDILRPLGWTRPPLELSGALVFCRDEAEASPPSAAVRAAVRRLQLPSEEGDRDEDRLLLLRYQLLDEAGYLRCALAAPRMMRLRERLSHRVTDEARSFGGALVHGLHDGMRRLRERPSTEKHAQMLAMVAAGVSAGSEHAEALLLSPRASFRWIVLTGNAALALACLEGVDGLESDFDAVQRVNRLAEHTLTAMDGRPSFASSETFEGTTRTRPADSSSLVEAFRKHATNCLAFAAAFVPKEDRLCGVPTPIDAKDAPRECSNFPGLPSSGAPREASRSRCNRKELELIMRQDTKPSSATNTWRLPKLFDPRFLWLDALADLLASGKAMDVEGPQQPEEATTNPNDEGLETDAVQEIEERNELGMNDLCHESVRDSMRSERSSRSFGPRRYSLQACLRFVGEPRGTWTDDLDALALPVPDKFEGLFRTFETSLPESAHRDFETRAATRTDEAETRVVLELAVRDDLGGKLSTRERPFRFLLDDVITRHALALSEAERSGRVWFPSALRCDLVTNERRVVREKEGGSGVIVCEAGRLRVFRFMMSALVLVHEADDMVI</sequence>
<feature type="region of interest" description="Disordered" evidence="1">
    <location>
        <begin position="1923"/>
        <end position="1944"/>
    </location>
</feature>
<proteinExistence type="predicted"/>
<feature type="region of interest" description="Disordered" evidence="1">
    <location>
        <begin position="296"/>
        <end position="328"/>
    </location>
</feature>
<organism evidence="3 4">
    <name type="scientific">Cymbomonas tetramitiformis</name>
    <dbReference type="NCBI Taxonomy" id="36881"/>
    <lineage>
        <taxon>Eukaryota</taxon>
        <taxon>Viridiplantae</taxon>
        <taxon>Chlorophyta</taxon>
        <taxon>Pyramimonadophyceae</taxon>
        <taxon>Pyramimonadales</taxon>
        <taxon>Pyramimonadaceae</taxon>
        <taxon>Cymbomonas</taxon>
    </lineage>
</organism>
<keyword evidence="2" id="KW-0812">Transmembrane</keyword>
<keyword evidence="4" id="KW-1185">Reference proteome</keyword>
<comment type="caution">
    <text evidence="3">The sequence shown here is derived from an EMBL/GenBank/DDBJ whole genome shotgun (WGS) entry which is preliminary data.</text>
</comment>
<feature type="compositionally biased region" description="Basic and acidic residues" evidence="1">
    <location>
        <begin position="296"/>
        <end position="321"/>
    </location>
</feature>
<reference evidence="3 4" key="1">
    <citation type="journal article" date="2015" name="Genome Biol. Evol.">
        <title>Comparative Genomics of a Bacterivorous Green Alga Reveals Evolutionary Causalities and Consequences of Phago-Mixotrophic Mode of Nutrition.</title>
        <authorList>
            <person name="Burns J.A."/>
            <person name="Paasch A."/>
            <person name="Narechania A."/>
            <person name="Kim E."/>
        </authorList>
    </citation>
    <scope>NUCLEOTIDE SEQUENCE [LARGE SCALE GENOMIC DNA]</scope>
    <source>
        <strain evidence="3 4">PLY_AMNH</strain>
    </source>
</reference>
<feature type="transmembrane region" description="Helical" evidence="2">
    <location>
        <begin position="256"/>
        <end position="274"/>
    </location>
</feature>
<feature type="transmembrane region" description="Helical" evidence="2">
    <location>
        <begin position="225"/>
        <end position="244"/>
    </location>
</feature>
<keyword evidence="2" id="KW-0472">Membrane</keyword>
<dbReference type="EMBL" id="LGRX02008172">
    <property type="protein sequence ID" value="KAK3273876.1"/>
    <property type="molecule type" value="Genomic_DNA"/>
</dbReference>
<name>A0AAE0GAG4_9CHLO</name>
<keyword evidence="2" id="KW-1133">Transmembrane helix</keyword>
<evidence type="ECO:0000256" key="1">
    <source>
        <dbReference type="SAM" id="MobiDB-lite"/>
    </source>
</evidence>
<dbReference type="Proteomes" id="UP001190700">
    <property type="component" value="Unassembled WGS sequence"/>
</dbReference>
<feature type="region of interest" description="Disordered" evidence="1">
    <location>
        <begin position="888"/>
        <end position="909"/>
    </location>
</feature>
<protein>
    <submittedName>
        <fullName evidence="3">Uncharacterized protein</fullName>
    </submittedName>
</protein>
<evidence type="ECO:0000256" key="2">
    <source>
        <dbReference type="SAM" id="Phobius"/>
    </source>
</evidence>
<evidence type="ECO:0000313" key="3">
    <source>
        <dbReference type="EMBL" id="KAK3273876.1"/>
    </source>
</evidence>
<evidence type="ECO:0000313" key="4">
    <source>
        <dbReference type="Proteomes" id="UP001190700"/>
    </source>
</evidence>